<feature type="compositionally biased region" description="Polar residues" evidence="1">
    <location>
        <begin position="17"/>
        <end position="32"/>
    </location>
</feature>
<evidence type="ECO:0000313" key="2">
    <source>
        <dbReference type="EMBL" id="CAB9519998.1"/>
    </source>
</evidence>
<evidence type="ECO:0000256" key="1">
    <source>
        <dbReference type="SAM" id="MobiDB-lite"/>
    </source>
</evidence>
<dbReference type="EMBL" id="CAICTM010001062">
    <property type="protein sequence ID" value="CAB9519998.1"/>
    <property type="molecule type" value="Genomic_DNA"/>
</dbReference>
<accession>A0A9N8HLW9</accession>
<dbReference type="Proteomes" id="UP001153069">
    <property type="component" value="Unassembled WGS sequence"/>
</dbReference>
<name>A0A9N8HLW9_9STRA</name>
<dbReference type="AlphaFoldDB" id="A0A9N8HLW9"/>
<protein>
    <submittedName>
        <fullName evidence="2">Uncharacterized protein</fullName>
    </submittedName>
</protein>
<evidence type="ECO:0000313" key="3">
    <source>
        <dbReference type="Proteomes" id="UP001153069"/>
    </source>
</evidence>
<reference evidence="2" key="1">
    <citation type="submission" date="2020-06" db="EMBL/GenBank/DDBJ databases">
        <authorList>
            <consortium name="Plant Systems Biology data submission"/>
        </authorList>
    </citation>
    <scope>NUCLEOTIDE SEQUENCE</scope>
    <source>
        <strain evidence="2">D6</strain>
    </source>
</reference>
<proteinExistence type="predicted"/>
<keyword evidence="3" id="KW-1185">Reference proteome</keyword>
<gene>
    <name evidence="2" type="ORF">SEMRO_1064_G237200.1</name>
</gene>
<sequence length="88" mass="9648">MNPASMKPTRGYVVTSFKPTNFGNENQPPTKNNSHERSPKSPSDPKDSPFAKKPRKNAPLQAALSEHLGMEEVSKPGVAFLSPNEADW</sequence>
<organism evidence="2 3">
    <name type="scientific">Seminavis robusta</name>
    <dbReference type="NCBI Taxonomy" id="568900"/>
    <lineage>
        <taxon>Eukaryota</taxon>
        <taxon>Sar</taxon>
        <taxon>Stramenopiles</taxon>
        <taxon>Ochrophyta</taxon>
        <taxon>Bacillariophyta</taxon>
        <taxon>Bacillariophyceae</taxon>
        <taxon>Bacillariophycidae</taxon>
        <taxon>Naviculales</taxon>
        <taxon>Naviculaceae</taxon>
        <taxon>Seminavis</taxon>
    </lineage>
</organism>
<comment type="caution">
    <text evidence="2">The sequence shown here is derived from an EMBL/GenBank/DDBJ whole genome shotgun (WGS) entry which is preliminary data.</text>
</comment>
<feature type="region of interest" description="Disordered" evidence="1">
    <location>
        <begin position="1"/>
        <end position="88"/>
    </location>
</feature>
<feature type="compositionally biased region" description="Basic and acidic residues" evidence="1">
    <location>
        <begin position="33"/>
        <end position="50"/>
    </location>
</feature>